<feature type="domain" description="AB hydrolase-1" evidence="1">
    <location>
        <begin position="26"/>
        <end position="276"/>
    </location>
</feature>
<keyword evidence="3" id="KW-1185">Reference proteome</keyword>
<dbReference type="Pfam" id="PF12697">
    <property type="entry name" value="Abhydrolase_6"/>
    <property type="match status" value="1"/>
</dbReference>
<dbReference type="InterPro" id="IPR000073">
    <property type="entry name" value="AB_hydrolase_1"/>
</dbReference>
<dbReference type="InterPro" id="IPR029058">
    <property type="entry name" value="AB_hydrolase_fold"/>
</dbReference>
<protein>
    <submittedName>
        <fullName evidence="2">Alpha/beta hydrolase</fullName>
    </submittedName>
</protein>
<comment type="caution">
    <text evidence="2">The sequence shown here is derived from an EMBL/GenBank/DDBJ whole genome shotgun (WGS) entry which is preliminary data.</text>
</comment>
<accession>A0ABU7MHN9</accession>
<dbReference type="Gene3D" id="3.40.50.1820">
    <property type="entry name" value="alpha/beta hydrolase"/>
    <property type="match status" value="1"/>
</dbReference>
<proteinExistence type="predicted"/>
<gene>
    <name evidence="2" type="ORF">VZC37_18375</name>
</gene>
<dbReference type="EMBL" id="JAZDUF010000005">
    <property type="protein sequence ID" value="MEE3852313.1"/>
    <property type="molecule type" value="Genomic_DNA"/>
</dbReference>
<evidence type="ECO:0000313" key="3">
    <source>
        <dbReference type="Proteomes" id="UP001347146"/>
    </source>
</evidence>
<dbReference type="GO" id="GO:0016787">
    <property type="term" value="F:hydrolase activity"/>
    <property type="evidence" value="ECO:0007669"/>
    <property type="project" value="UniProtKB-KW"/>
</dbReference>
<sequence length="285" mass="31227">MSIGGHRLHVVDAGAGPPLLLMAALGSNWFDLDPLAARLVARGWRVIRYDRPGYGLSDPFGRDENPTLDGEVDRMVGVLDAVDAVGADAPAVIVGHSLASLYVEAFGRVHPDRTAGVVVIDGSFSMTPGHLSSPGWSAWVARWLSRVVQAISGAIRVDRWPRRRVWRLVVPPPPEGFTGEHHAWVDRIFGGPRFLAALVAENAMFGAMDRELRVLRRTKPLPAVPVRVIVAVPRTPGWRQFWEWKQRRYAALLGGDVDIIHPARHFVVSHRPDDVAVAIDALSAG</sequence>
<organism evidence="2 3">
    <name type="scientific">Gordonia sesuvii</name>
    <dbReference type="NCBI Taxonomy" id="3116777"/>
    <lineage>
        <taxon>Bacteria</taxon>
        <taxon>Bacillati</taxon>
        <taxon>Actinomycetota</taxon>
        <taxon>Actinomycetes</taxon>
        <taxon>Mycobacteriales</taxon>
        <taxon>Gordoniaceae</taxon>
        <taxon>Gordonia</taxon>
    </lineage>
</organism>
<name>A0ABU7MHN9_9ACTN</name>
<reference evidence="2 3" key="1">
    <citation type="submission" date="2024-01" db="EMBL/GenBank/DDBJ databases">
        <title>Draft genome sequence of Gordonia sp. LSe1-13.</title>
        <authorList>
            <person name="Suphannarot A."/>
            <person name="Mingma R."/>
        </authorList>
    </citation>
    <scope>NUCLEOTIDE SEQUENCE [LARGE SCALE GENOMIC DNA]</scope>
    <source>
        <strain evidence="2 3">LSe1-13</strain>
    </source>
</reference>
<keyword evidence="2" id="KW-0378">Hydrolase</keyword>
<dbReference type="Proteomes" id="UP001347146">
    <property type="component" value="Unassembled WGS sequence"/>
</dbReference>
<evidence type="ECO:0000313" key="2">
    <source>
        <dbReference type="EMBL" id="MEE3852313.1"/>
    </source>
</evidence>
<dbReference type="PANTHER" id="PTHR43329">
    <property type="entry name" value="EPOXIDE HYDROLASE"/>
    <property type="match status" value="1"/>
</dbReference>
<evidence type="ECO:0000259" key="1">
    <source>
        <dbReference type="Pfam" id="PF12697"/>
    </source>
</evidence>
<dbReference type="SUPFAM" id="SSF53474">
    <property type="entry name" value="alpha/beta-Hydrolases"/>
    <property type="match status" value="1"/>
</dbReference>
<dbReference type="RefSeq" id="WP_330434370.1">
    <property type="nucleotide sequence ID" value="NZ_JAZDUF010000005.1"/>
</dbReference>